<name>A0A2D0N5P3_FLAN2</name>
<dbReference type="RefSeq" id="WP_099152751.1">
    <property type="nucleotide sequence ID" value="NZ_PDUD01000029.1"/>
</dbReference>
<proteinExistence type="predicted"/>
<dbReference type="PROSITE" id="PS51257">
    <property type="entry name" value="PROKAR_LIPOPROTEIN"/>
    <property type="match status" value="1"/>
</dbReference>
<protein>
    <recommendedName>
        <fullName evidence="2">Putative auto-transporter adhesin head GIN domain-containing protein</fullName>
    </recommendedName>
</protein>
<dbReference type="InterPro" id="IPR021255">
    <property type="entry name" value="DUF2807"/>
</dbReference>
<organism evidence="3 4">
    <name type="scientific">Flavilitoribacter nigricans (strain ATCC 23147 / DSM 23189 / NBRC 102662 / NCIMB 1420 / SS-2)</name>
    <name type="common">Lewinella nigricans</name>
    <dbReference type="NCBI Taxonomy" id="1122177"/>
    <lineage>
        <taxon>Bacteria</taxon>
        <taxon>Pseudomonadati</taxon>
        <taxon>Bacteroidota</taxon>
        <taxon>Saprospiria</taxon>
        <taxon>Saprospirales</taxon>
        <taxon>Lewinellaceae</taxon>
        <taxon>Flavilitoribacter</taxon>
    </lineage>
</organism>
<evidence type="ECO:0000313" key="4">
    <source>
        <dbReference type="Proteomes" id="UP000223913"/>
    </source>
</evidence>
<comment type="caution">
    <text evidence="3">The sequence shown here is derived from an EMBL/GenBank/DDBJ whole genome shotgun (WGS) entry which is preliminary data.</text>
</comment>
<dbReference type="OrthoDB" id="9837005at2"/>
<keyword evidence="1" id="KW-0732">Signal</keyword>
<feature type="signal peptide" evidence="1">
    <location>
        <begin position="1"/>
        <end position="23"/>
    </location>
</feature>
<dbReference type="AlphaFoldDB" id="A0A2D0N5P3"/>
<feature type="domain" description="Putative auto-transporter adhesin head GIN" evidence="2">
    <location>
        <begin position="37"/>
        <end position="157"/>
    </location>
</feature>
<evidence type="ECO:0000313" key="3">
    <source>
        <dbReference type="EMBL" id="PHN03718.1"/>
    </source>
</evidence>
<dbReference type="Gene3D" id="2.160.20.120">
    <property type="match status" value="1"/>
</dbReference>
<accession>A0A2D0N5P3</accession>
<dbReference type="EMBL" id="PDUD01000029">
    <property type="protein sequence ID" value="PHN03718.1"/>
    <property type="molecule type" value="Genomic_DNA"/>
</dbReference>
<dbReference type="Pfam" id="PF10988">
    <property type="entry name" value="DUF2807"/>
    <property type="match status" value="1"/>
</dbReference>
<evidence type="ECO:0000259" key="2">
    <source>
        <dbReference type="Pfam" id="PF10988"/>
    </source>
</evidence>
<dbReference type="Proteomes" id="UP000223913">
    <property type="component" value="Unassembled WGS sequence"/>
</dbReference>
<reference evidence="3 4" key="1">
    <citation type="submission" date="2017-10" db="EMBL/GenBank/DDBJ databases">
        <title>The draft genome sequence of Lewinella nigricans NBRC 102662.</title>
        <authorList>
            <person name="Wang K."/>
        </authorList>
    </citation>
    <scope>NUCLEOTIDE SEQUENCE [LARGE SCALE GENOMIC DNA]</scope>
    <source>
        <strain evidence="3 4">NBRC 102662</strain>
    </source>
</reference>
<evidence type="ECO:0000256" key="1">
    <source>
        <dbReference type="SAM" id="SignalP"/>
    </source>
</evidence>
<feature type="chain" id="PRO_5012542165" description="Putative auto-transporter adhesin head GIN domain-containing protein" evidence="1">
    <location>
        <begin position="24"/>
        <end position="295"/>
    </location>
</feature>
<keyword evidence="4" id="KW-1185">Reference proteome</keyword>
<gene>
    <name evidence="3" type="ORF">CRP01_24500</name>
</gene>
<sequence length="295" mass="33217">MKSSYLLFVIGTILFLGSGCDNADDFMLPMEFAVEPYSKIKIDGQVKIFFNKETGPDEYYVEITSTEEQRKDITIVNEDGVLTITVGEDVVFEDEVTINLNALEIDEIRLQSNQKAELIGFFDQENLRVVTEGFSELKLACLRVDNLVSVQEAESTFHLENWFEVIEEALIIPEENAVMVNDTTLLVDDSSLIIGESIALEGTGPLNWTVYGDFIKRYYFISQADFKTEGKTYLNALFAPVVDLNIKLEGTSEAMVWAIDRLSGKGEGESLLWYRGDPDLSEFRTQGAAQVLPMY</sequence>